<protein>
    <submittedName>
        <fullName evidence="2">Uncharacterized protein</fullName>
    </submittedName>
</protein>
<proteinExistence type="predicted"/>
<dbReference type="EMBL" id="SRLO01000088">
    <property type="protein sequence ID" value="TNN76925.1"/>
    <property type="molecule type" value="Genomic_DNA"/>
</dbReference>
<reference evidence="2 3" key="1">
    <citation type="submission" date="2019-03" db="EMBL/GenBank/DDBJ databases">
        <title>First draft genome of Liparis tanakae, snailfish: a comprehensive survey of snailfish specific genes.</title>
        <authorList>
            <person name="Kim W."/>
            <person name="Song I."/>
            <person name="Jeong J.-H."/>
            <person name="Kim D."/>
            <person name="Kim S."/>
            <person name="Ryu S."/>
            <person name="Song J.Y."/>
            <person name="Lee S.K."/>
        </authorList>
    </citation>
    <scope>NUCLEOTIDE SEQUENCE [LARGE SCALE GENOMIC DNA]</scope>
    <source>
        <tissue evidence="2">Muscle</tissue>
    </source>
</reference>
<evidence type="ECO:0000313" key="3">
    <source>
        <dbReference type="Proteomes" id="UP000314294"/>
    </source>
</evidence>
<name>A0A4Z2IGV7_9TELE</name>
<comment type="caution">
    <text evidence="2">The sequence shown here is derived from an EMBL/GenBank/DDBJ whole genome shotgun (WGS) entry which is preliminary data.</text>
</comment>
<gene>
    <name evidence="2" type="ORF">EYF80_012771</name>
</gene>
<accession>A0A4Z2IGV7</accession>
<dbReference type="AlphaFoldDB" id="A0A4Z2IGV7"/>
<organism evidence="2 3">
    <name type="scientific">Liparis tanakae</name>
    <name type="common">Tanaka's snailfish</name>
    <dbReference type="NCBI Taxonomy" id="230148"/>
    <lineage>
        <taxon>Eukaryota</taxon>
        <taxon>Metazoa</taxon>
        <taxon>Chordata</taxon>
        <taxon>Craniata</taxon>
        <taxon>Vertebrata</taxon>
        <taxon>Euteleostomi</taxon>
        <taxon>Actinopterygii</taxon>
        <taxon>Neopterygii</taxon>
        <taxon>Teleostei</taxon>
        <taxon>Neoteleostei</taxon>
        <taxon>Acanthomorphata</taxon>
        <taxon>Eupercaria</taxon>
        <taxon>Perciformes</taxon>
        <taxon>Cottioidei</taxon>
        <taxon>Cottales</taxon>
        <taxon>Liparidae</taxon>
        <taxon>Liparis</taxon>
    </lineage>
</organism>
<evidence type="ECO:0000313" key="2">
    <source>
        <dbReference type="EMBL" id="TNN76925.1"/>
    </source>
</evidence>
<sequence length="219" mass="23302">MEAERRSGRGISSAMASDPARSNGPDETSASCSSETPMGMKPPDSHKAASCSAADRLLSQLGPGRCPRASALGPLGLVFHVRHTEKGHVCHRGRRACSRGNGSEHRVQRGCSVQSAALFIITGTSQNTQRPDQRRWLSQTGPLGFTPRPDRYVSGGQIFSETVHQRVQFIADNSSLDFLSDLPKPCVEPELVGVILGALPVFHLGLKTPARGAGASGEH</sequence>
<evidence type="ECO:0000256" key="1">
    <source>
        <dbReference type="SAM" id="MobiDB-lite"/>
    </source>
</evidence>
<feature type="compositionally biased region" description="Polar residues" evidence="1">
    <location>
        <begin position="25"/>
        <end position="36"/>
    </location>
</feature>
<keyword evidence="3" id="KW-1185">Reference proteome</keyword>
<feature type="region of interest" description="Disordered" evidence="1">
    <location>
        <begin position="1"/>
        <end position="48"/>
    </location>
</feature>
<dbReference type="Proteomes" id="UP000314294">
    <property type="component" value="Unassembled WGS sequence"/>
</dbReference>